<comment type="similarity">
    <text evidence="1">Belongs to the leucine-binding protein family.</text>
</comment>
<evidence type="ECO:0000256" key="2">
    <source>
        <dbReference type="ARBA" id="ARBA00022729"/>
    </source>
</evidence>
<reference evidence="5" key="1">
    <citation type="submission" date="2016-07" db="EMBL/GenBank/DDBJ databases">
        <title>Frankia sp. NRRL B-16219 Genome sequencing.</title>
        <authorList>
            <person name="Ghodhbane-Gtari F."/>
            <person name="Swanson E."/>
            <person name="Gueddou A."/>
            <person name="Louati M."/>
            <person name="Nouioui I."/>
            <person name="Hezbri K."/>
            <person name="Abebe-Akele F."/>
            <person name="Simpson S."/>
            <person name="Morris K."/>
            <person name="Thomas K."/>
            <person name="Gtari M."/>
            <person name="Tisa L.S."/>
        </authorList>
    </citation>
    <scope>NUCLEOTIDE SEQUENCE [LARGE SCALE GENOMIC DNA]</scope>
    <source>
        <strain evidence="5">NRRL B-16219</strain>
    </source>
</reference>
<dbReference type="PANTHER" id="PTHR30483:SF6">
    <property type="entry name" value="PERIPLASMIC BINDING PROTEIN OF ABC TRANSPORTER FOR NATURAL AMINO ACIDS"/>
    <property type="match status" value="1"/>
</dbReference>
<dbReference type="InterPro" id="IPR051010">
    <property type="entry name" value="BCAA_transport"/>
</dbReference>
<protein>
    <recommendedName>
        <fullName evidence="3">Leucine-binding protein domain-containing protein</fullName>
    </recommendedName>
</protein>
<dbReference type="Proteomes" id="UP000179769">
    <property type="component" value="Unassembled WGS sequence"/>
</dbReference>
<evidence type="ECO:0000256" key="1">
    <source>
        <dbReference type="ARBA" id="ARBA00010062"/>
    </source>
</evidence>
<dbReference type="AlphaFoldDB" id="A0A1S1PVE1"/>
<evidence type="ECO:0000313" key="4">
    <source>
        <dbReference type="EMBL" id="OHV25680.1"/>
    </source>
</evidence>
<organism evidence="4 5">
    <name type="scientific">Parafrankia soli</name>
    <dbReference type="NCBI Taxonomy" id="2599596"/>
    <lineage>
        <taxon>Bacteria</taxon>
        <taxon>Bacillati</taxon>
        <taxon>Actinomycetota</taxon>
        <taxon>Actinomycetes</taxon>
        <taxon>Frankiales</taxon>
        <taxon>Frankiaceae</taxon>
        <taxon>Parafrankia</taxon>
    </lineage>
</organism>
<comment type="caution">
    <text evidence="4">The sequence shown here is derived from an EMBL/GenBank/DDBJ whole genome shotgun (WGS) entry which is preliminary data.</text>
</comment>
<gene>
    <name evidence="4" type="ORF">BBK14_21860</name>
</gene>
<sequence length="362" mass="36840">MTLGFLAQQGGAIEPGPGAEAGASLAAQYINEQLGGIGGHPLELSTCFIRSAEEEGTRCAQQFLGNSNVKAVVTGAVATGIQSFYATLAGKLPVVVGVALTNVDRAQDNAAILYGDAQAVLAPFGTYAAQVLHARRAAVVFQESPDLTAGAASLAASLTAVGVTVKKVGYAPTSTDLVGPLSAAGAATADMVVPFSNPAGCVNIANSLEQVGIDPKKVVTNPSCLVPEVAAALDGDFPQWTYSIASAVPADTTDPATAPYKDVFKQFGAADLAGNPWAEVAFGEVMTTARAMNALGVDAMDPASLQSQIRSFRGPLIMGTPELACGKQAAAPGLCGDASQFFRYEGKGRFVNASGGFLRPPQ</sequence>
<accession>A0A1S1PVE1</accession>
<evidence type="ECO:0000259" key="3">
    <source>
        <dbReference type="Pfam" id="PF13458"/>
    </source>
</evidence>
<dbReference type="Gene3D" id="3.40.50.2300">
    <property type="match status" value="2"/>
</dbReference>
<dbReference type="PANTHER" id="PTHR30483">
    <property type="entry name" value="LEUCINE-SPECIFIC-BINDING PROTEIN"/>
    <property type="match status" value="1"/>
</dbReference>
<evidence type="ECO:0000313" key="5">
    <source>
        <dbReference type="Proteomes" id="UP000179769"/>
    </source>
</evidence>
<keyword evidence="5" id="KW-1185">Reference proteome</keyword>
<dbReference type="EMBL" id="MAXA01000229">
    <property type="protein sequence ID" value="OHV25680.1"/>
    <property type="molecule type" value="Genomic_DNA"/>
</dbReference>
<dbReference type="InterPro" id="IPR028082">
    <property type="entry name" value="Peripla_BP_I"/>
</dbReference>
<dbReference type="InterPro" id="IPR028081">
    <property type="entry name" value="Leu-bd"/>
</dbReference>
<name>A0A1S1PVE1_9ACTN</name>
<proteinExistence type="inferred from homology"/>
<keyword evidence="2" id="KW-0732">Signal</keyword>
<dbReference type="Pfam" id="PF13458">
    <property type="entry name" value="Peripla_BP_6"/>
    <property type="match status" value="1"/>
</dbReference>
<feature type="domain" description="Leucine-binding protein" evidence="3">
    <location>
        <begin position="4"/>
        <end position="315"/>
    </location>
</feature>
<dbReference type="SUPFAM" id="SSF53822">
    <property type="entry name" value="Periplasmic binding protein-like I"/>
    <property type="match status" value="1"/>
</dbReference>